<keyword evidence="2" id="KW-1185">Reference proteome</keyword>
<proteinExistence type="predicted"/>
<evidence type="ECO:0008006" key="3">
    <source>
        <dbReference type="Google" id="ProtNLM"/>
    </source>
</evidence>
<dbReference type="EMBL" id="VJZE01000676">
    <property type="protein sequence ID" value="MPY46476.1"/>
    <property type="molecule type" value="Genomic_DNA"/>
</dbReference>
<sequence length="82" mass="8986">MLATPVFLRGLGGESVRFCSSSHASTPPGFCPGCVADWDDLPTWQQETDSDISGRIEQTVRAEVPQRYDLGKHAGRALLWLP</sequence>
<reference evidence="1 2" key="1">
    <citation type="submission" date="2019-07" db="EMBL/GenBank/DDBJ databases">
        <title>New species of Amycolatopsis and Streptomyces.</title>
        <authorList>
            <person name="Duangmal K."/>
            <person name="Teo W.F.A."/>
            <person name="Lipun K."/>
        </authorList>
    </citation>
    <scope>NUCLEOTIDE SEQUENCE [LARGE SCALE GENOMIC DNA]</scope>
    <source>
        <strain evidence="1 2">TISTR 2346</strain>
    </source>
</reference>
<name>A0A5N8WHU1_9ACTN</name>
<evidence type="ECO:0000313" key="2">
    <source>
        <dbReference type="Proteomes" id="UP000326979"/>
    </source>
</evidence>
<dbReference type="Proteomes" id="UP000326979">
    <property type="component" value="Unassembled WGS sequence"/>
</dbReference>
<dbReference type="OrthoDB" id="4547498at2"/>
<accession>A0A5N8WHU1</accession>
<protein>
    <recommendedName>
        <fullName evidence="3">DUF1289 domain-containing protein</fullName>
    </recommendedName>
</protein>
<gene>
    <name evidence="1" type="ORF">FNH04_43220</name>
</gene>
<comment type="caution">
    <text evidence="1">The sequence shown here is derived from an EMBL/GenBank/DDBJ whole genome shotgun (WGS) entry which is preliminary data.</text>
</comment>
<organism evidence="1 2">
    <name type="scientific">Streptomyces phyllanthi</name>
    <dbReference type="NCBI Taxonomy" id="1803180"/>
    <lineage>
        <taxon>Bacteria</taxon>
        <taxon>Bacillati</taxon>
        <taxon>Actinomycetota</taxon>
        <taxon>Actinomycetes</taxon>
        <taxon>Kitasatosporales</taxon>
        <taxon>Streptomycetaceae</taxon>
        <taxon>Streptomyces</taxon>
    </lineage>
</organism>
<evidence type="ECO:0000313" key="1">
    <source>
        <dbReference type="EMBL" id="MPY46476.1"/>
    </source>
</evidence>
<dbReference type="AlphaFoldDB" id="A0A5N8WHU1"/>